<keyword evidence="10" id="KW-1185">Reference proteome</keyword>
<dbReference type="GO" id="GO:0016020">
    <property type="term" value="C:membrane"/>
    <property type="evidence" value="ECO:0007669"/>
    <property type="project" value="UniProtKB-SubCell"/>
</dbReference>
<protein>
    <submittedName>
        <fullName evidence="9">Uu.00g010850.m01.CDS01</fullName>
    </submittedName>
</protein>
<feature type="transmembrane region" description="Helical" evidence="7">
    <location>
        <begin position="106"/>
        <end position="131"/>
    </location>
</feature>
<feature type="transmembrane region" description="Helical" evidence="7">
    <location>
        <begin position="259"/>
        <end position="280"/>
    </location>
</feature>
<evidence type="ECO:0000313" key="10">
    <source>
        <dbReference type="Proteomes" id="UP001295740"/>
    </source>
</evidence>
<evidence type="ECO:0000256" key="5">
    <source>
        <dbReference type="ARBA" id="ARBA00038359"/>
    </source>
</evidence>
<proteinExistence type="inferred from homology"/>
<keyword evidence="4 7" id="KW-0472">Membrane</keyword>
<evidence type="ECO:0000256" key="4">
    <source>
        <dbReference type="ARBA" id="ARBA00023136"/>
    </source>
</evidence>
<feature type="transmembrane region" description="Helical" evidence="7">
    <location>
        <begin position="143"/>
        <end position="167"/>
    </location>
</feature>
<feature type="transmembrane region" description="Helical" evidence="7">
    <location>
        <begin position="226"/>
        <end position="247"/>
    </location>
</feature>
<dbReference type="PANTHER" id="PTHR33048">
    <property type="entry name" value="PTH11-LIKE INTEGRAL MEMBRANE PROTEIN (AFU_ORTHOLOGUE AFUA_5G11245)"/>
    <property type="match status" value="1"/>
</dbReference>
<feature type="transmembrane region" description="Helical" evidence="7">
    <location>
        <begin position="187"/>
        <end position="210"/>
    </location>
</feature>
<feature type="transmembrane region" description="Helical" evidence="7">
    <location>
        <begin position="66"/>
        <end position="86"/>
    </location>
</feature>
<comment type="caution">
    <text evidence="9">The sequence shown here is derived from an EMBL/GenBank/DDBJ whole genome shotgun (WGS) entry which is preliminary data.</text>
</comment>
<feature type="region of interest" description="Disordered" evidence="6">
    <location>
        <begin position="304"/>
        <end position="326"/>
    </location>
</feature>
<feature type="domain" description="Rhodopsin" evidence="8">
    <location>
        <begin position="51"/>
        <end position="289"/>
    </location>
</feature>
<comment type="subcellular location">
    <subcellularLocation>
        <location evidence="1">Membrane</location>
        <topology evidence="1">Multi-pass membrane protein</topology>
    </subcellularLocation>
</comment>
<keyword evidence="2 7" id="KW-0812">Transmembrane</keyword>
<dbReference type="InterPro" id="IPR049326">
    <property type="entry name" value="Rhodopsin_dom_fungi"/>
</dbReference>
<evidence type="ECO:0000313" key="9">
    <source>
        <dbReference type="EMBL" id="CAJ2512966.1"/>
    </source>
</evidence>
<gene>
    <name evidence="9" type="ORF">KHLLAP_LOCUS13434</name>
</gene>
<dbReference type="EMBL" id="CAUWAG010000020">
    <property type="protein sequence ID" value="CAJ2512966.1"/>
    <property type="molecule type" value="Genomic_DNA"/>
</dbReference>
<dbReference type="PANTHER" id="PTHR33048:SF158">
    <property type="entry name" value="MEMBRANE PROTEIN PTH11-LIKE, PUTATIVE-RELATED"/>
    <property type="match status" value="1"/>
</dbReference>
<evidence type="ECO:0000256" key="3">
    <source>
        <dbReference type="ARBA" id="ARBA00022989"/>
    </source>
</evidence>
<name>A0AAI8YQ59_9PEZI</name>
<keyword evidence="3 7" id="KW-1133">Transmembrane helix</keyword>
<comment type="similarity">
    <text evidence="5">Belongs to the SAT4 family.</text>
</comment>
<evidence type="ECO:0000256" key="2">
    <source>
        <dbReference type="ARBA" id="ARBA00022692"/>
    </source>
</evidence>
<feature type="compositionally biased region" description="Polar residues" evidence="6">
    <location>
        <begin position="304"/>
        <end position="313"/>
    </location>
</feature>
<feature type="compositionally biased region" description="Basic and acidic residues" evidence="6">
    <location>
        <begin position="371"/>
        <end position="391"/>
    </location>
</feature>
<dbReference type="Pfam" id="PF20684">
    <property type="entry name" value="Fung_rhodopsin"/>
    <property type="match status" value="1"/>
</dbReference>
<feature type="compositionally biased region" description="Basic and acidic residues" evidence="6">
    <location>
        <begin position="348"/>
        <end position="362"/>
    </location>
</feature>
<reference evidence="9" key="1">
    <citation type="submission" date="2023-10" db="EMBL/GenBank/DDBJ databases">
        <authorList>
            <person name="Hackl T."/>
        </authorList>
    </citation>
    <scope>NUCLEOTIDE SEQUENCE</scope>
</reference>
<feature type="transmembrane region" description="Helical" evidence="7">
    <location>
        <begin position="33"/>
        <end position="54"/>
    </location>
</feature>
<evidence type="ECO:0000256" key="6">
    <source>
        <dbReference type="SAM" id="MobiDB-lite"/>
    </source>
</evidence>
<sequence>MASIDLSGPALAPPAGVTPNFDNPPNSDGTAQVALILMMIISTLCIILQGYSNVYLTRKLHTEDVLILLVYGNYWGCAWASYSLVYSPGYYVHNWDLVLGNTILRYYYVFVFGVFYSVVLALVKIAILLGWCRIFVPDGTRGYFWWGSMAIVGLQGAFGIAAIFLLNFQCTPHQAIWDFTIADKTCIPLNTLQLLSASIHLFSDVAIFILPQKIIWELRMSIQKRLGVAIVFSLGALAVICSIFRLTATINFGNTDDTFYAIGPVVLWATGEMTCGFFVVCMPSLPRALKETTWIGKLKRALGLSSSGTTGHVTRSHRKNPLGSSSQDAWLQIDEDGIPLDRVGASESTERLRKDGGKEPRITKTTQITVSRDDIRGNERTEDRTPWVRER</sequence>
<dbReference type="Proteomes" id="UP001295740">
    <property type="component" value="Unassembled WGS sequence"/>
</dbReference>
<dbReference type="InterPro" id="IPR052337">
    <property type="entry name" value="SAT4-like"/>
</dbReference>
<dbReference type="AlphaFoldDB" id="A0AAI8YQ59"/>
<organism evidence="9 10">
    <name type="scientific">Anthostomella pinea</name>
    <dbReference type="NCBI Taxonomy" id="933095"/>
    <lineage>
        <taxon>Eukaryota</taxon>
        <taxon>Fungi</taxon>
        <taxon>Dikarya</taxon>
        <taxon>Ascomycota</taxon>
        <taxon>Pezizomycotina</taxon>
        <taxon>Sordariomycetes</taxon>
        <taxon>Xylariomycetidae</taxon>
        <taxon>Xylariales</taxon>
        <taxon>Xylariaceae</taxon>
        <taxon>Anthostomella</taxon>
    </lineage>
</organism>
<accession>A0AAI8YQ59</accession>
<evidence type="ECO:0000259" key="8">
    <source>
        <dbReference type="Pfam" id="PF20684"/>
    </source>
</evidence>
<evidence type="ECO:0000256" key="1">
    <source>
        <dbReference type="ARBA" id="ARBA00004141"/>
    </source>
</evidence>
<evidence type="ECO:0000256" key="7">
    <source>
        <dbReference type="SAM" id="Phobius"/>
    </source>
</evidence>
<feature type="region of interest" description="Disordered" evidence="6">
    <location>
        <begin position="342"/>
        <end position="391"/>
    </location>
</feature>